<gene>
    <name evidence="5" type="primary">LOC107226370</name>
</gene>
<dbReference type="Gene3D" id="1.20.1280.20">
    <property type="entry name" value="HscB, C-terminal domain"/>
    <property type="match status" value="1"/>
</dbReference>
<dbReference type="GO" id="GO:0051259">
    <property type="term" value="P:protein complex oligomerization"/>
    <property type="evidence" value="ECO:0007669"/>
    <property type="project" value="InterPro"/>
</dbReference>
<accession>A0A6J0C8C3</accession>
<dbReference type="Gene3D" id="1.10.287.110">
    <property type="entry name" value="DnaJ domain"/>
    <property type="match status" value="1"/>
</dbReference>
<dbReference type="Proteomes" id="UP000829291">
    <property type="component" value="Chromosome 7"/>
</dbReference>
<evidence type="ECO:0000313" key="5">
    <source>
        <dbReference type="RefSeq" id="XP_015522650.1"/>
    </source>
</evidence>
<evidence type="ECO:0000256" key="1">
    <source>
        <dbReference type="ARBA" id="ARBA00010476"/>
    </source>
</evidence>
<comment type="similarity">
    <text evidence="1">Belongs to the HscB family.</text>
</comment>
<dbReference type="InterPro" id="IPR036869">
    <property type="entry name" value="J_dom_sf"/>
</dbReference>
<dbReference type="InterPro" id="IPR001623">
    <property type="entry name" value="DnaJ_domain"/>
</dbReference>
<protein>
    <submittedName>
        <fullName evidence="5">Iron-sulfur cluster co-chaperone protein HscB</fullName>
    </submittedName>
</protein>
<keyword evidence="2" id="KW-0143">Chaperone</keyword>
<dbReference type="AlphaFoldDB" id="A0A6J0C8C3"/>
<dbReference type="InParanoid" id="A0A6J0C8C3"/>
<dbReference type="InterPro" id="IPR036386">
    <property type="entry name" value="HscB_C_sf"/>
</dbReference>
<dbReference type="RefSeq" id="XP_015522650.1">
    <property type="nucleotide sequence ID" value="XM_015667164.2"/>
</dbReference>
<dbReference type="CDD" id="cd06257">
    <property type="entry name" value="DnaJ"/>
    <property type="match status" value="1"/>
</dbReference>
<dbReference type="NCBIfam" id="TIGR00714">
    <property type="entry name" value="hscB"/>
    <property type="match status" value="1"/>
</dbReference>
<dbReference type="Pfam" id="PF07743">
    <property type="entry name" value="HSCB_C"/>
    <property type="match status" value="1"/>
</dbReference>
<dbReference type="PROSITE" id="PS50076">
    <property type="entry name" value="DNAJ_2"/>
    <property type="match status" value="1"/>
</dbReference>
<dbReference type="CTD" id="5740624"/>
<evidence type="ECO:0000259" key="3">
    <source>
        <dbReference type="PROSITE" id="PS50076"/>
    </source>
</evidence>
<dbReference type="GeneID" id="107226370"/>
<dbReference type="GO" id="GO:0051087">
    <property type="term" value="F:protein-folding chaperone binding"/>
    <property type="evidence" value="ECO:0007669"/>
    <property type="project" value="InterPro"/>
</dbReference>
<dbReference type="GO" id="GO:0005739">
    <property type="term" value="C:mitochondrion"/>
    <property type="evidence" value="ECO:0007669"/>
    <property type="project" value="TreeGrafter"/>
</dbReference>
<dbReference type="PANTHER" id="PTHR14021">
    <property type="entry name" value="IRON-SULFUR CLUSTER CO-CHAPERONE PROTEIN HSCB"/>
    <property type="match status" value="1"/>
</dbReference>
<evidence type="ECO:0000256" key="2">
    <source>
        <dbReference type="ARBA" id="ARBA00023186"/>
    </source>
</evidence>
<dbReference type="OrthoDB" id="448954at2759"/>
<dbReference type="InterPro" id="IPR004640">
    <property type="entry name" value="HscB"/>
</dbReference>
<sequence length="261" mass="30149">MTSRSLTNGMRLRSICRCLATRGYVGVCNRPDLCTNDKSGRTNFAIASISDASRCCRNYSSDLPSKCWKCDFQYKSDLFCSKCRALQEPPENLNYFQIIGVKRDYDLKSDEIHKKYRELQHYLHPDRFSNSTEKEKELSENLSSLVNKAYSTLSHPLSRGLYMLALEKLEIPEGTTTLDPEFLMTVMEKNEEIEAATDNAEKVMKLIMENREILADYTRQVSIAFREKNIELAKKLLVKMKYYASMEARLKNLKENLGIVE</sequence>
<reference evidence="5" key="1">
    <citation type="submission" date="2025-08" db="UniProtKB">
        <authorList>
            <consortium name="RefSeq"/>
        </authorList>
    </citation>
    <scope>IDENTIFICATION</scope>
    <source>
        <tissue evidence="5">Thorax and Abdomen</tissue>
    </source>
</reference>
<dbReference type="GO" id="GO:0044571">
    <property type="term" value="P:[2Fe-2S] cluster assembly"/>
    <property type="evidence" value="ECO:0007669"/>
    <property type="project" value="InterPro"/>
</dbReference>
<dbReference type="GO" id="GO:0001671">
    <property type="term" value="F:ATPase activator activity"/>
    <property type="evidence" value="ECO:0007669"/>
    <property type="project" value="InterPro"/>
</dbReference>
<organism evidence="5">
    <name type="scientific">Neodiprion lecontei</name>
    <name type="common">Redheaded pine sawfly</name>
    <dbReference type="NCBI Taxonomy" id="441921"/>
    <lineage>
        <taxon>Eukaryota</taxon>
        <taxon>Metazoa</taxon>
        <taxon>Ecdysozoa</taxon>
        <taxon>Arthropoda</taxon>
        <taxon>Hexapoda</taxon>
        <taxon>Insecta</taxon>
        <taxon>Pterygota</taxon>
        <taxon>Neoptera</taxon>
        <taxon>Endopterygota</taxon>
        <taxon>Hymenoptera</taxon>
        <taxon>Tenthredinoidea</taxon>
        <taxon>Diprionidae</taxon>
        <taxon>Diprioninae</taxon>
        <taxon>Neodiprion</taxon>
    </lineage>
</organism>
<name>A0A6J0C8C3_NEOLC</name>
<proteinExistence type="inferred from homology"/>
<dbReference type="SUPFAM" id="SSF46565">
    <property type="entry name" value="Chaperone J-domain"/>
    <property type="match status" value="1"/>
</dbReference>
<dbReference type="SMART" id="SM00271">
    <property type="entry name" value="DnaJ"/>
    <property type="match status" value="1"/>
</dbReference>
<feature type="domain" description="J" evidence="3">
    <location>
        <begin position="94"/>
        <end position="166"/>
    </location>
</feature>
<dbReference type="FunCoup" id="A0A6J0C8C3">
    <property type="interactions" value="441"/>
</dbReference>
<dbReference type="KEGG" id="nlo:107226370"/>
<dbReference type="Pfam" id="PF00226">
    <property type="entry name" value="DnaJ"/>
    <property type="match status" value="1"/>
</dbReference>
<keyword evidence="4" id="KW-1185">Reference proteome</keyword>
<dbReference type="InterPro" id="IPR009073">
    <property type="entry name" value="HscB_oligo_C"/>
</dbReference>
<evidence type="ECO:0000313" key="4">
    <source>
        <dbReference type="Proteomes" id="UP000829291"/>
    </source>
</evidence>
<dbReference type="SUPFAM" id="SSF47144">
    <property type="entry name" value="HSC20 (HSCB), C-terminal oligomerisation domain"/>
    <property type="match status" value="1"/>
</dbReference>
<dbReference type="PANTHER" id="PTHR14021:SF15">
    <property type="entry name" value="IRON-SULFUR CLUSTER CO-CHAPERONE PROTEIN HSCB"/>
    <property type="match status" value="1"/>
</dbReference>